<dbReference type="InterPro" id="IPR000241">
    <property type="entry name" value="RlmKL-like_Mtase"/>
</dbReference>
<dbReference type="Gene3D" id="3.40.50.150">
    <property type="entry name" value="Vaccinia Virus protein VP39"/>
    <property type="match status" value="1"/>
</dbReference>
<dbReference type="AlphaFoldDB" id="A0A1F7UJ19"/>
<feature type="domain" description="Ribosomal RNA large subunit methyltransferase K/L-like methyltransferase" evidence="1">
    <location>
        <begin position="163"/>
        <end position="327"/>
    </location>
</feature>
<dbReference type="EMBL" id="MGEH01000035">
    <property type="protein sequence ID" value="OGL78262.1"/>
    <property type="molecule type" value="Genomic_DNA"/>
</dbReference>
<comment type="caution">
    <text evidence="2">The sequence shown here is derived from an EMBL/GenBank/DDBJ whole genome shotgun (WGS) entry which is preliminary data.</text>
</comment>
<reference evidence="2 3" key="1">
    <citation type="journal article" date="2016" name="Nat. Commun.">
        <title>Thousands of microbial genomes shed light on interconnected biogeochemical processes in an aquifer system.</title>
        <authorList>
            <person name="Anantharaman K."/>
            <person name="Brown C.T."/>
            <person name="Hug L.A."/>
            <person name="Sharon I."/>
            <person name="Castelle C.J."/>
            <person name="Probst A.J."/>
            <person name="Thomas B.C."/>
            <person name="Singh A."/>
            <person name="Wilkins M.J."/>
            <person name="Karaoz U."/>
            <person name="Brodie E.L."/>
            <person name="Williams K.H."/>
            <person name="Hubbard S.S."/>
            <person name="Banfield J.F."/>
        </authorList>
    </citation>
    <scope>NUCLEOTIDE SEQUENCE [LARGE SCALE GENOMIC DNA]</scope>
</reference>
<dbReference type="GO" id="GO:0030488">
    <property type="term" value="P:tRNA methylation"/>
    <property type="evidence" value="ECO:0007669"/>
    <property type="project" value="TreeGrafter"/>
</dbReference>
<dbReference type="SUPFAM" id="SSF53335">
    <property type="entry name" value="S-adenosyl-L-methionine-dependent methyltransferases"/>
    <property type="match status" value="1"/>
</dbReference>
<sequence>MTAVPRLMANGCVLEDAGWDGEDLMDRLGGTVKLGDVVLTMPADDLDADRLADLCAERPRGKDVAFGCSVVGGTPGVRRSLERLPLHLKRALKSRGIKSRWVTSKDSPALSPAAVAKLQLMTKGYDFVLLADGKDVHIGLTTNVQDADAWSARDYGRPARDDEAGMLPPKLARMMVNLARVDDSMTVLDPFCGSGTVLMEAALATSAAQIIGSDADAKQADATDQNTDWLVAQGILTPDDRARTKTFVSDVKSLGAHLKPKTVDRVVTEGDLGPPLRGSEPQKQLDKNREAVERLWRDTLTSLHPLLAPGARLVIVWPSFKTSTGLARVKMDDEVVTLGYRVVNPLAGWDDTGAPLIYHREGQKVARRIVVLEKV</sequence>
<dbReference type="PANTHER" id="PTHR14911">
    <property type="entry name" value="THUMP DOMAIN-CONTAINING"/>
    <property type="match status" value="1"/>
</dbReference>
<name>A0A1F7UJ19_9BACT</name>
<dbReference type="GO" id="GO:0016423">
    <property type="term" value="F:tRNA (guanine) methyltransferase activity"/>
    <property type="evidence" value="ECO:0007669"/>
    <property type="project" value="TreeGrafter"/>
</dbReference>
<protein>
    <recommendedName>
        <fullName evidence="1">Ribosomal RNA large subunit methyltransferase K/L-like methyltransferase domain-containing protein</fullName>
    </recommendedName>
</protein>
<organism evidence="2 3">
    <name type="scientific">Candidatus Uhrbacteria bacterium RIFCSPHIGHO2_12_FULL_60_25</name>
    <dbReference type="NCBI Taxonomy" id="1802399"/>
    <lineage>
        <taxon>Bacteria</taxon>
        <taxon>Candidatus Uhriibacteriota</taxon>
    </lineage>
</organism>
<evidence type="ECO:0000313" key="3">
    <source>
        <dbReference type="Proteomes" id="UP000176603"/>
    </source>
</evidence>
<proteinExistence type="predicted"/>
<dbReference type="Pfam" id="PF01170">
    <property type="entry name" value="UPF0020"/>
    <property type="match status" value="1"/>
</dbReference>
<accession>A0A1F7UJ19</accession>
<dbReference type="STRING" id="1802399.A3E39_03795"/>
<dbReference type="PANTHER" id="PTHR14911:SF13">
    <property type="entry name" value="TRNA (GUANINE(6)-N2)-METHYLTRANSFERASE THUMP3"/>
    <property type="match status" value="1"/>
</dbReference>
<dbReference type="Proteomes" id="UP000176603">
    <property type="component" value="Unassembled WGS sequence"/>
</dbReference>
<evidence type="ECO:0000313" key="2">
    <source>
        <dbReference type="EMBL" id="OGL78262.1"/>
    </source>
</evidence>
<dbReference type="CDD" id="cd02440">
    <property type="entry name" value="AdoMet_MTases"/>
    <property type="match status" value="1"/>
</dbReference>
<dbReference type="InterPro" id="IPR029063">
    <property type="entry name" value="SAM-dependent_MTases_sf"/>
</dbReference>
<gene>
    <name evidence="2" type="ORF">A3E39_03795</name>
</gene>
<evidence type="ECO:0000259" key="1">
    <source>
        <dbReference type="Pfam" id="PF01170"/>
    </source>
</evidence>